<evidence type="ECO:0000313" key="2">
    <source>
        <dbReference type="EMBL" id="CUN19067.1"/>
    </source>
</evidence>
<keyword evidence="2" id="KW-0808">Transferase</keyword>
<dbReference type="InterPro" id="IPR001173">
    <property type="entry name" value="Glyco_trans_2-like"/>
</dbReference>
<dbReference type="Gene3D" id="3.90.550.10">
    <property type="entry name" value="Spore Coat Polysaccharide Biosynthesis Protein SpsA, Chain A"/>
    <property type="match status" value="1"/>
</dbReference>
<reference evidence="2 3" key="1">
    <citation type="submission" date="2015-09" db="EMBL/GenBank/DDBJ databases">
        <authorList>
            <consortium name="Pathogen Informatics"/>
        </authorList>
    </citation>
    <scope>NUCLEOTIDE SEQUENCE [LARGE SCALE GENOMIC DNA]</scope>
    <source>
        <strain evidence="2 3">2789STDY5608863</strain>
    </source>
</reference>
<dbReference type="SUPFAM" id="SSF53448">
    <property type="entry name" value="Nucleotide-diphospho-sugar transferases"/>
    <property type="match status" value="1"/>
</dbReference>
<dbReference type="GO" id="GO:0016757">
    <property type="term" value="F:glycosyltransferase activity"/>
    <property type="evidence" value="ECO:0007669"/>
    <property type="project" value="UniProtKB-KW"/>
</dbReference>
<dbReference type="InterPro" id="IPR029044">
    <property type="entry name" value="Nucleotide-diphossugar_trans"/>
</dbReference>
<evidence type="ECO:0000313" key="3">
    <source>
        <dbReference type="Proteomes" id="UP000095495"/>
    </source>
</evidence>
<dbReference type="PANTHER" id="PTHR43179">
    <property type="entry name" value="RHAMNOSYLTRANSFERASE WBBL"/>
    <property type="match status" value="1"/>
</dbReference>
<dbReference type="EC" id="2.4.-.-" evidence="2"/>
<protein>
    <submittedName>
        <fullName evidence="2">dTDP-Rha:alpha-D-GlcNAc-pyrophosphate polyprenol, alpha-3-L-rhamnosyltransferase</fullName>
        <ecNumber evidence="2">2.4.-.-</ecNumber>
    </submittedName>
</protein>
<organism evidence="2 3">
    <name type="scientific">Roseburia faecis</name>
    <dbReference type="NCBI Taxonomy" id="301302"/>
    <lineage>
        <taxon>Bacteria</taxon>
        <taxon>Bacillati</taxon>
        <taxon>Bacillota</taxon>
        <taxon>Clostridia</taxon>
        <taxon>Lachnospirales</taxon>
        <taxon>Lachnospiraceae</taxon>
        <taxon>Roseburia</taxon>
    </lineage>
</organism>
<dbReference type="Proteomes" id="UP000095495">
    <property type="component" value="Unassembled WGS sequence"/>
</dbReference>
<name>A0A173UYD4_9FIRM</name>
<accession>A0A173UYD4</accession>
<dbReference type="EMBL" id="CYXV01000020">
    <property type="protein sequence ID" value="CUN19067.1"/>
    <property type="molecule type" value="Genomic_DNA"/>
</dbReference>
<feature type="domain" description="Glycosyltransferase 2-like" evidence="1">
    <location>
        <begin position="4"/>
        <end position="186"/>
    </location>
</feature>
<dbReference type="Pfam" id="PF00535">
    <property type="entry name" value="Glycos_transf_2"/>
    <property type="match status" value="1"/>
</dbReference>
<gene>
    <name evidence="2" type="primary">wbbL</name>
    <name evidence="2" type="ORF">ERS852420_03333</name>
</gene>
<dbReference type="RefSeq" id="WP_055264293.1">
    <property type="nucleotide sequence ID" value="NZ_CYXV01000020.1"/>
</dbReference>
<dbReference type="PANTHER" id="PTHR43179:SF10">
    <property type="entry name" value="GLYCOSYL TRANSFERASE"/>
    <property type="match status" value="1"/>
</dbReference>
<dbReference type="AlphaFoldDB" id="A0A173UYD4"/>
<proteinExistence type="predicted"/>
<keyword evidence="2" id="KW-0328">Glycosyltransferase</keyword>
<sequence>MIGIVILNYETWDVTLKCIKSIVKTETTEKICLYLVDNASTSSMPEELKKYIAEHNVTYITSKENRGYAAGNNLGIQKALEDQCEYILISNNDILYRKDSIEAMCTFMKEHQGGIVGPQVVDPNGKRQPSVGMIKTGIKEIFRFYTVLKCFQRKSMMKYQGMDLRADGQYKVFHVSGCCFMMDRKTAEFLYPLDENTFLYDEELIIGIRMEQANKQTWYDGKAVVEHHHGYTTQKNSVFMQKCIRDSEQYYCREYLRTSKLVLKVLDAYRKGLARIRGMKI</sequence>
<evidence type="ECO:0000259" key="1">
    <source>
        <dbReference type="Pfam" id="PF00535"/>
    </source>
</evidence>